<feature type="transmembrane region" description="Helical" evidence="1">
    <location>
        <begin position="12"/>
        <end position="34"/>
    </location>
</feature>
<organism evidence="2 3">
    <name type="scientific">Chitinophaga jiangningensis</name>
    <dbReference type="NCBI Taxonomy" id="1419482"/>
    <lineage>
        <taxon>Bacteria</taxon>
        <taxon>Pseudomonadati</taxon>
        <taxon>Bacteroidota</taxon>
        <taxon>Chitinophagia</taxon>
        <taxon>Chitinophagales</taxon>
        <taxon>Chitinophagaceae</taxon>
        <taxon>Chitinophaga</taxon>
    </lineage>
</organism>
<name>A0A1M7MQL4_9BACT</name>
<gene>
    <name evidence="2" type="ORF">SAMN05444266_11419</name>
</gene>
<evidence type="ECO:0000313" key="3">
    <source>
        <dbReference type="Proteomes" id="UP000184420"/>
    </source>
</evidence>
<evidence type="ECO:0000256" key="1">
    <source>
        <dbReference type="SAM" id="Phobius"/>
    </source>
</evidence>
<dbReference type="EMBL" id="FRBL01000014">
    <property type="protein sequence ID" value="SHM92799.1"/>
    <property type="molecule type" value="Genomic_DNA"/>
</dbReference>
<evidence type="ECO:0000313" key="2">
    <source>
        <dbReference type="EMBL" id="SHM92799.1"/>
    </source>
</evidence>
<reference evidence="2 3" key="1">
    <citation type="submission" date="2016-11" db="EMBL/GenBank/DDBJ databases">
        <authorList>
            <person name="Jaros S."/>
            <person name="Januszkiewicz K."/>
            <person name="Wedrychowicz H."/>
        </authorList>
    </citation>
    <scope>NUCLEOTIDE SEQUENCE [LARGE SCALE GENOMIC DNA]</scope>
    <source>
        <strain evidence="2 3">DSM 27406</strain>
    </source>
</reference>
<sequence length="35" mass="4062">MKKQNKPMSTAYHQTLINIFIIVVLLALFVKVVFL</sequence>
<dbReference type="Proteomes" id="UP000184420">
    <property type="component" value="Unassembled WGS sequence"/>
</dbReference>
<keyword evidence="3" id="KW-1185">Reference proteome</keyword>
<protein>
    <submittedName>
        <fullName evidence="2">Uncharacterized protein</fullName>
    </submittedName>
</protein>
<accession>A0A1M7MQL4</accession>
<keyword evidence="1" id="KW-1133">Transmembrane helix</keyword>
<dbReference type="AlphaFoldDB" id="A0A1M7MQL4"/>
<keyword evidence="1" id="KW-0812">Transmembrane</keyword>
<keyword evidence="1" id="KW-0472">Membrane</keyword>
<proteinExistence type="predicted"/>